<evidence type="ECO:0008006" key="5">
    <source>
        <dbReference type="Google" id="ProtNLM"/>
    </source>
</evidence>
<dbReference type="AlphaFoldDB" id="A0A517ZE37"/>
<keyword evidence="2" id="KW-0812">Transmembrane</keyword>
<dbReference type="EMBL" id="CP036275">
    <property type="protein sequence ID" value="QDU40719.1"/>
    <property type="molecule type" value="Genomic_DNA"/>
</dbReference>
<keyword evidence="4" id="KW-1185">Reference proteome</keyword>
<organism evidence="3 4">
    <name type="scientific">Maioricimonas rarisocia</name>
    <dbReference type="NCBI Taxonomy" id="2528026"/>
    <lineage>
        <taxon>Bacteria</taxon>
        <taxon>Pseudomonadati</taxon>
        <taxon>Planctomycetota</taxon>
        <taxon>Planctomycetia</taxon>
        <taxon>Planctomycetales</taxon>
        <taxon>Planctomycetaceae</taxon>
        <taxon>Maioricimonas</taxon>
    </lineage>
</organism>
<gene>
    <name evidence="3" type="ORF">Mal4_50790</name>
</gene>
<dbReference type="Proteomes" id="UP000320496">
    <property type="component" value="Chromosome"/>
</dbReference>
<feature type="transmembrane region" description="Helical" evidence="2">
    <location>
        <begin position="88"/>
        <end position="106"/>
    </location>
</feature>
<keyword evidence="2" id="KW-0472">Membrane</keyword>
<protein>
    <recommendedName>
        <fullName evidence="5">Zinc-finger domain-containing protein</fullName>
    </recommendedName>
</protein>
<accession>A0A517ZE37</accession>
<evidence type="ECO:0000256" key="2">
    <source>
        <dbReference type="SAM" id="Phobius"/>
    </source>
</evidence>
<evidence type="ECO:0000256" key="1">
    <source>
        <dbReference type="SAM" id="MobiDB-lite"/>
    </source>
</evidence>
<reference evidence="3 4" key="1">
    <citation type="submission" date="2019-02" db="EMBL/GenBank/DDBJ databases">
        <title>Deep-cultivation of Planctomycetes and their phenomic and genomic characterization uncovers novel biology.</title>
        <authorList>
            <person name="Wiegand S."/>
            <person name="Jogler M."/>
            <person name="Boedeker C."/>
            <person name="Pinto D."/>
            <person name="Vollmers J."/>
            <person name="Rivas-Marin E."/>
            <person name="Kohn T."/>
            <person name="Peeters S.H."/>
            <person name="Heuer A."/>
            <person name="Rast P."/>
            <person name="Oberbeckmann S."/>
            <person name="Bunk B."/>
            <person name="Jeske O."/>
            <person name="Meyerdierks A."/>
            <person name="Storesund J.E."/>
            <person name="Kallscheuer N."/>
            <person name="Luecker S."/>
            <person name="Lage O.M."/>
            <person name="Pohl T."/>
            <person name="Merkel B.J."/>
            <person name="Hornburger P."/>
            <person name="Mueller R.-W."/>
            <person name="Bruemmer F."/>
            <person name="Labrenz M."/>
            <person name="Spormann A.M."/>
            <person name="Op den Camp H."/>
            <person name="Overmann J."/>
            <person name="Amann R."/>
            <person name="Jetten M.S.M."/>
            <person name="Mascher T."/>
            <person name="Medema M.H."/>
            <person name="Devos D.P."/>
            <person name="Kaster A.-K."/>
            <person name="Ovreas L."/>
            <person name="Rohde M."/>
            <person name="Galperin M.Y."/>
            <person name="Jogler C."/>
        </authorList>
    </citation>
    <scope>NUCLEOTIDE SEQUENCE [LARGE SCALE GENOMIC DNA]</scope>
    <source>
        <strain evidence="3 4">Mal4</strain>
    </source>
</reference>
<evidence type="ECO:0000313" key="3">
    <source>
        <dbReference type="EMBL" id="QDU40719.1"/>
    </source>
</evidence>
<dbReference type="KEGG" id="mri:Mal4_50790"/>
<sequence length="204" mass="21847">MTTDRDDNLTWLAYQYVANELDAAQRAEFEARLADDQAARDALADLVLIHEAVGRQPATGRDSAIPATQPLTREQVIRGTAPRFGSQVIVTSAAALALLVVVSLLLRDDPAIEPVAPVVMTPARTIPTDGDPSSLIVLWQDLHADQFLVDGDAAGLVDESAPAADEIPDWMFLALDASVEAAPDLDDMDDADGPWPADPAEERL</sequence>
<name>A0A517ZE37_9PLAN</name>
<keyword evidence="2" id="KW-1133">Transmembrane helix</keyword>
<proteinExistence type="predicted"/>
<feature type="compositionally biased region" description="Acidic residues" evidence="1">
    <location>
        <begin position="183"/>
        <end position="192"/>
    </location>
</feature>
<dbReference type="RefSeq" id="WP_145371984.1">
    <property type="nucleotide sequence ID" value="NZ_CP036275.1"/>
</dbReference>
<evidence type="ECO:0000313" key="4">
    <source>
        <dbReference type="Proteomes" id="UP000320496"/>
    </source>
</evidence>
<feature type="region of interest" description="Disordered" evidence="1">
    <location>
        <begin position="183"/>
        <end position="204"/>
    </location>
</feature>